<evidence type="ECO:0000313" key="2">
    <source>
        <dbReference type="Proteomes" id="UP000325313"/>
    </source>
</evidence>
<name>A0A5B0PWA7_PUCGR</name>
<gene>
    <name evidence="1" type="ORF">PGTUg99_011404</name>
</gene>
<protein>
    <submittedName>
        <fullName evidence="1">Uncharacterized protein</fullName>
    </submittedName>
</protein>
<comment type="caution">
    <text evidence="1">The sequence shown here is derived from an EMBL/GenBank/DDBJ whole genome shotgun (WGS) entry which is preliminary data.</text>
</comment>
<reference evidence="1 2" key="1">
    <citation type="submission" date="2019-05" db="EMBL/GenBank/DDBJ databases">
        <title>Emergence of the Ug99 lineage of the wheat stem rust pathogen through somatic hybridization.</title>
        <authorList>
            <person name="Li F."/>
            <person name="Upadhyaya N.M."/>
            <person name="Sperschneider J."/>
            <person name="Matny O."/>
            <person name="Nguyen-Phuc H."/>
            <person name="Mago R."/>
            <person name="Raley C."/>
            <person name="Miller M.E."/>
            <person name="Silverstein K.A.T."/>
            <person name="Henningsen E."/>
            <person name="Hirsch C.D."/>
            <person name="Visser B."/>
            <person name="Pretorius Z.A."/>
            <person name="Steffenson B.J."/>
            <person name="Schwessinger B."/>
            <person name="Dodds P.N."/>
            <person name="Figueroa M."/>
        </authorList>
    </citation>
    <scope>NUCLEOTIDE SEQUENCE [LARGE SCALE GENOMIC DNA]</scope>
    <source>
        <strain evidence="1 2">Ug99</strain>
    </source>
</reference>
<dbReference type="EMBL" id="VDEP01000311">
    <property type="protein sequence ID" value="KAA1105200.1"/>
    <property type="molecule type" value="Genomic_DNA"/>
</dbReference>
<sequence>MPTDLLRNLTLQQESSNHSCSPTSWTRQLTVPASKHDQTLDIYRQYRGLLSDESTTLRKEFEDLLKEPIAQQLPRAHCPHCETKDLILDVFGGTIVLLAYDCCRLVPRDGLAL</sequence>
<accession>A0A5B0PWA7</accession>
<dbReference type="AlphaFoldDB" id="A0A5B0PWA7"/>
<dbReference type="Proteomes" id="UP000325313">
    <property type="component" value="Unassembled WGS sequence"/>
</dbReference>
<proteinExistence type="predicted"/>
<organism evidence="1 2">
    <name type="scientific">Puccinia graminis f. sp. tritici</name>
    <dbReference type="NCBI Taxonomy" id="56615"/>
    <lineage>
        <taxon>Eukaryota</taxon>
        <taxon>Fungi</taxon>
        <taxon>Dikarya</taxon>
        <taxon>Basidiomycota</taxon>
        <taxon>Pucciniomycotina</taxon>
        <taxon>Pucciniomycetes</taxon>
        <taxon>Pucciniales</taxon>
        <taxon>Pucciniaceae</taxon>
        <taxon>Puccinia</taxon>
    </lineage>
</organism>
<evidence type="ECO:0000313" key="1">
    <source>
        <dbReference type="EMBL" id="KAA1105200.1"/>
    </source>
</evidence>